<organism evidence="1 2">
    <name type="scientific">Strongyloides venezuelensis</name>
    <name type="common">Threadworm</name>
    <dbReference type="NCBI Taxonomy" id="75913"/>
    <lineage>
        <taxon>Eukaryota</taxon>
        <taxon>Metazoa</taxon>
        <taxon>Ecdysozoa</taxon>
        <taxon>Nematoda</taxon>
        <taxon>Chromadorea</taxon>
        <taxon>Rhabditida</taxon>
        <taxon>Tylenchina</taxon>
        <taxon>Panagrolaimomorpha</taxon>
        <taxon>Strongyloidoidea</taxon>
        <taxon>Strongyloididae</taxon>
        <taxon>Strongyloides</taxon>
    </lineage>
</organism>
<dbReference type="Gene3D" id="3.40.640.10">
    <property type="entry name" value="Type I PLP-dependent aspartate aminotransferase-like (Major domain)"/>
    <property type="match status" value="1"/>
</dbReference>
<keyword evidence="1" id="KW-1185">Reference proteome</keyword>
<name>A0A0K0F0W8_STRVS</name>
<proteinExistence type="predicted"/>
<dbReference type="AlphaFoldDB" id="A0A0K0F0W8"/>
<dbReference type="Proteomes" id="UP000035680">
    <property type="component" value="Unassembled WGS sequence"/>
</dbReference>
<reference evidence="2" key="2">
    <citation type="submission" date="2015-08" db="UniProtKB">
        <authorList>
            <consortium name="WormBaseParasite"/>
        </authorList>
    </citation>
    <scope>IDENTIFICATION</scope>
</reference>
<sequence length="202" mass="23117">MIISETSFRIVQSYRLAKPIDEYRVLPTVDTNGWSPIVEYGLVNPVDTMTFICFNTRNLLTLVQFLQNKEDLLVEFLNWLSTQDFNNQKRYHWIGAEKRQRGICCPPVRHLHFGTTHCIRPSGNILDSQPVQERTVLQSLCASCSKYQATIKDVEVKSNDCVDKCICESKVDYAQCSDMEVRESESTTAQTPLTTTNERIVG</sequence>
<dbReference type="InterPro" id="IPR015421">
    <property type="entry name" value="PyrdxlP-dep_Trfase_major"/>
</dbReference>
<evidence type="ECO:0000313" key="1">
    <source>
        <dbReference type="Proteomes" id="UP000035680"/>
    </source>
</evidence>
<dbReference type="WBParaSite" id="SVE_0243500.1">
    <property type="protein sequence ID" value="SVE_0243500.1"/>
    <property type="gene ID" value="SVE_0243500"/>
</dbReference>
<evidence type="ECO:0000313" key="2">
    <source>
        <dbReference type="WBParaSite" id="SVE_0243500.1"/>
    </source>
</evidence>
<accession>A0A0K0F0W8</accession>
<protein>
    <submittedName>
        <fullName evidence="2">O-phosphoseryl-tRNA(Sec) selenium transferase (inferred by orthology to a human protein)</fullName>
    </submittedName>
</protein>
<dbReference type="STRING" id="75913.A0A0K0F0W8"/>
<reference evidence="1" key="1">
    <citation type="submission" date="2014-07" db="EMBL/GenBank/DDBJ databases">
        <authorList>
            <person name="Martin A.A"/>
            <person name="De Silva N."/>
        </authorList>
    </citation>
    <scope>NUCLEOTIDE SEQUENCE</scope>
</reference>